<dbReference type="InterPro" id="IPR036116">
    <property type="entry name" value="FN3_sf"/>
</dbReference>
<dbReference type="Proteomes" id="UP001432027">
    <property type="component" value="Unassembled WGS sequence"/>
</dbReference>
<keyword evidence="1" id="KW-0812">Transmembrane</keyword>
<comment type="caution">
    <text evidence="4">The sequence shown here is derived from an EMBL/GenBank/DDBJ whole genome shotgun (WGS) entry which is preliminary data.</text>
</comment>
<reference evidence="4" key="1">
    <citation type="submission" date="2023-10" db="EMBL/GenBank/DDBJ databases">
        <title>Genome assembly of Pristionchus species.</title>
        <authorList>
            <person name="Yoshida K."/>
            <person name="Sommer R.J."/>
        </authorList>
    </citation>
    <scope>NUCLEOTIDE SEQUENCE</scope>
    <source>
        <strain evidence="4">RS0144</strain>
    </source>
</reference>
<gene>
    <name evidence="4" type="ORF">PENTCL1PPCAC_11023</name>
</gene>
<dbReference type="Gene3D" id="2.60.40.10">
    <property type="entry name" value="Immunoglobulins"/>
    <property type="match status" value="1"/>
</dbReference>
<feature type="domain" description="Fibronectin type-III" evidence="3">
    <location>
        <begin position="47"/>
        <end position="112"/>
    </location>
</feature>
<feature type="non-terminal residue" evidence="4">
    <location>
        <position position="1"/>
    </location>
</feature>
<dbReference type="InterPro" id="IPR013783">
    <property type="entry name" value="Ig-like_fold"/>
</dbReference>
<dbReference type="AlphaFoldDB" id="A0AAV5T0K3"/>
<organism evidence="4 5">
    <name type="scientific">Pristionchus entomophagus</name>
    <dbReference type="NCBI Taxonomy" id="358040"/>
    <lineage>
        <taxon>Eukaryota</taxon>
        <taxon>Metazoa</taxon>
        <taxon>Ecdysozoa</taxon>
        <taxon>Nematoda</taxon>
        <taxon>Chromadorea</taxon>
        <taxon>Rhabditida</taxon>
        <taxon>Rhabditina</taxon>
        <taxon>Diplogasteromorpha</taxon>
        <taxon>Diplogasteroidea</taxon>
        <taxon>Neodiplogasteridae</taxon>
        <taxon>Pristionchus</taxon>
    </lineage>
</organism>
<feature type="transmembrane region" description="Helical" evidence="1">
    <location>
        <begin position="122"/>
        <end position="144"/>
    </location>
</feature>
<dbReference type="SUPFAM" id="SSF49265">
    <property type="entry name" value="Fibronectin type III"/>
    <property type="match status" value="1"/>
</dbReference>
<dbReference type="InterPro" id="IPR003961">
    <property type="entry name" value="FN3_dom"/>
</dbReference>
<keyword evidence="1" id="KW-1133">Transmembrane helix</keyword>
<keyword evidence="5" id="KW-1185">Reference proteome</keyword>
<accession>A0AAV5T0K3</accession>
<sequence length="188" mass="20949">NRQLKARPEILPAMKPILFVLLLSCASAHSVVNENGEKGEFDVVIDKVHATPVSPYSMRLSWTPYTNSKLSVVYDVHVTRVNSDHACLLNTSHTSILVEGLYPGTAYSFSIRNPQLQFVLTWLLRVIVGYVFMVVSIGAVGGLLGKKELKQISLNMIIFAHDRLIRPFILSDIIVGILSGCVYLLYYV</sequence>
<dbReference type="CDD" id="cd00063">
    <property type="entry name" value="FN3"/>
    <property type="match status" value="1"/>
</dbReference>
<protein>
    <recommendedName>
        <fullName evidence="3">Fibronectin type-III domain-containing protein</fullName>
    </recommendedName>
</protein>
<evidence type="ECO:0000313" key="4">
    <source>
        <dbReference type="EMBL" id="GMS88848.1"/>
    </source>
</evidence>
<keyword evidence="2" id="KW-0732">Signal</keyword>
<evidence type="ECO:0000256" key="2">
    <source>
        <dbReference type="SAM" id="SignalP"/>
    </source>
</evidence>
<feature type="chain" id="PRO_5043405857" description="Fibronectin type-III domain-containing protein" evidence="2">
    <location>
        <begin position="29"/>
        <end position="188"/>
    </location>
</feature>
<keyword evidence="1" id="KW-0472">Membrane</keyword>
<evidence type="ECO:0000259" key="3">
    <source>
        <dbReference type="Pfam" id="PF00041"/>
    </source>
</evidence>
<feature type="transmembrane region" description="Helical" evidence="1">
    <location>
        <begin position="164"/>
        <end position="186"/>
    </location>
</feature>
<proteinExistence type="predicted"/>
<evidence type="ECO:0000256" key="1">
    <source>
        <dbReference type="SAM" id="Phobius"/>
    </source>
</evidence>
<feature type="signal peptide" evidence="2">
    <location>
        <begin position="1"/>
        <end position="28"/>
    </location>
</feature>
<dbReference type="Pfam" id="PF00041">
    <property type="entry name" value="fn3"/>
    <property type="match status" value="1"/>
</dbReference>
<dbReference type="EMBL" id="BTSX01000003">
    <property type="protein sequence ID" value="GMS88848.1"/>
    <property type="molecule type" value="Genomic_DNA"/>
</dbReference>
<evidence type="ECO:0000313" key="5">
    <source>
        <dbReference type="Proteomes" id="UP001432027"/>
    </source>
</evidence>
<name>A0AAV5T0K3_9BILA</name>